<dbReference type="AlphaFoldDB" id="R7YG25"/>
<sequence length="218" mass="23557">MNLSSLPRRYQLAAGLVFLLLLLLLYTLSRLQLSSFQTLHFPAGGQAVHHEAAAGASTHETVFHPLAAPKLSSSMTAPSPAPEITAATPASVAAPSASGTASAIPAGHAAPVEPQWCYERFQLDYLYSLAGSSTKYCADSSKSNLTCFHSQTAKDGRTDSFCVGGPSSFDPRLKKFKLDCQLRGWAAEGPPHHVPTFEKFAQYRYQTGPKYIFDNYIT</sequence>
<keyword evidence="2" id="KW-1185">Reference proteome</keyword>
<proteinExistence type="predicted"/>
<evidence type="ECO:0000313" key="1">
    <source>
        <dbReference type="EMBL" id="EON60862.1"/>
    </source>
</evidence>
<protein>
    <submittedName>
        <fullName evidence="1">Uncharacterized protein</fullName>
    </submittedName>
</protein>
<dbReference type="EMBL" id="JH767554">
    <property type="protein sequence ID" value="EON60862.1"/>
    <property type="molecule type" value="Genomic_DNA"/>
</dbReference>
<organism evidence="1 2">
    <name type="scientific">Coniosporium apollinis (strain CBS 100218)</name>
    <name type="common">Rock-inhabiting black yeast</name>
    <dbReference type="NCBI Taxonomy" id="1168221"/>
    <lineage>
        <taxon>Eukaryota</taxon>
        <taxon>Fungi</taxon>
        <taxon>Dikarya</taxon>
        <taxon>Ascomycota</taxon>
        <taxon>Pezizomycotina</taxon>
        <taxon>Dothideomycetes</taxon>
        <taxon>Dothideomycetes incertae sedis</taxon>
        <taxon>Coniosporium</taxon>
    </lineage>
</organism>
<dbReference type="GeneID" id="19897383"/>
<dbReference type="RefSeq" id="XP_007776179.1">
    <property type="nucleotide sequence ID" value="XM_007777989.1"/>
</dbReference>
<reference evidence="2" key="1">
    <citation type="submission" date="2012-06" db="EMBL/GenBank/DDBJ databases">
        <title>The genome sequence of Coniosporium apollinis CBS 100218.</title>
        <authorList>
            <consortium name="The Broad Institute Genome Sequencing Platform"/>
            <person name="Cuomo C."/>
            <person name="Gorbushina A."/>
            <person name="Noack S."/>
            <person name="Walker B."/>
            <person name="Young S.K."/>
            <person name="Zeng Q."/>
            <person name="Gargeya S."/>
            <person name="Fitzgerald M."/>
            <person name="Haas B."/>
            <person name="Abouelleil A."/>
            <person name="Alvarado L."/>
            <person name="Arachchi H.M."/>
            <person name="Berlin A.M."/>
            <person name="Chapman S.B."/>
            <person name="Goldberg J."/>
            <person name="Griggs A."/>
            <person name="Gujja S."/>
            <person name="Hansen M."/>
            <person name="Howarth C."/>
            <person name="Imamovic A."/>
            <person name="Larimer J."/>
            <person name="McCowan C."/>
            <person name="Montmayeur A."/>
            <person name="Murphy C."/>
            <person name="Neiman D."/>
            <person name="Pearson M."/>
            <person name="Priest M."/>
            <person name="Roberts A."/>
            <person name="Saif S."/>
            <person name="Shea T."/>
            <person name="Sisk P."/>
            <person name="Sykes S."/>
            <person name="Wortman J."/>
            <person name="Nusbaum C."/>
            <person name="Birren B."/>
        </authorList>
    </citation>
    <scope>NUCLEOTIDE SEQUENCE [LARGE SCALE GENOMIC DNA]</scope>
    <source>
        <strain evidence="2">CBS 100218</strain>
    </source>
</reference>
<dbReference type="HOGENOM" id="CLU_1266814_0_0_1"/>
<evidence type="ECO:0000313" key="2">
    <source>
        <dbReference type="Proteomes" id="UP000016924"/>
    </source>
</evidence>
<name>R7YG25_CONA1</name>
<accession>R7YG25</accession>
<gene>
    <name evidence="1" type="ORF">W97_00072</name>
</gene>
<dbReference type="Proteomes" id="UP000016924">
    <property type="component" value="Unassembled WGS sequence"/>
</dbReference>